<evidence type="ECO:0000256" key="2">
    <source>
        <dbReference type="ARBA" id="ARBA00022737"/>
    </source>
</evidence>
<dbReference type="InterPro" id="IPR050717">
    <property type="entry name" value="C2H2-ZF_Transcription_Reg"/>
</dbReference>
<feature type="domain" description="C2H2-type" evidence="6">
    <location>
        <begin position="60"/>
        <end position="87"/>
    </location>
</feature>
<organism evidence="7 8">
    <name type="scientific">Timema podura</name>
    <name type="common">Walking stick</name>
    <dbReference type="NCBI Taxonomy" id="61482"/>
    <lineage>
        <taxon>Eukaryota</taxon>
        <taxon>Metazoa</taxon>
        <taxon>Ecdysozoa</taxon>
        <taxon>Arthropoda</taxon>
        <taxon>Hexapoda</taxon>
        <taxon>Insecta</taxon>
        <taxon>Pterygota</taxon>
        <taxon>Neoptera</taxon>
        <taxon>Polyneoptera</taxon>
        <taxon>Phasmatodea</taxon>
        <taxon>Timematodea</taxon>
        <taxon>Timematoidea</taxon>
        <taxon>Timematidae</taxon>
        <taxon>Timema</taxon>
    </lineage>
</organism>
<dbReference type="SUPFAM" id="SSF57667">
    <property type="entry name" value="beta-beta-alpha zinc fingers"/>
    <property type="match status" value="2"/>
</dbReference>
<dbReference type="Pfam" id="PF00096">
    <property type="entry name" value="zf-C2H2"/>
    <property type="match status" value="3"/>
</dbReference>
<dbReference type="PANTHER" id="PTHR14196">
    <property type="entry name" value="ODD-SKIPPED - RELATED"/>
    <property type="match status" value="1"/>
</dbReference>
<sequence length="119" mass="13674">MGHQEWFARDRGLRDHSVIHSGQRPHKCEDCGKCFMLSSMLASHRLGHRGKRPHSGRRPHGCEECGKRFTEKYNLITHSLIHSGLRPHKCDECGKCFIQKGDLTKHSLTHYEPDLFPCG</sequence>
<protein>
    <recommendedName>
        <fullName evidence="6">C2H2-type domain-containing protein</fullName>
    </recommendedName>
</protein>
<keyword evidence="3 5" id="KW-0863">Zinc-finger</keyword>
<accession>A0ABN7PMX6</accession>
<evidence type="ECO:0000256" key="4">
    <source>
        <dbReference type="ARBA" id="ARBA00022833"/>
    </source>
</evidence>
<proteinExistence type="predicted"/>
<dbReference type="PANTHER" id="PTHR14196:SF12">
    <property type="entry name" value="ZINC FINGER PROTEIN 208-LIKE"/>
    <property type="match status" value="1"/>
</dbReference>
<comment type="caution">
    <text evidence="7">The sequence shown here is derived from an EMBL/GenBank/DDBJ whole genome shotgun (WGS) entry which is preliminary data.</text>
</comment>
<dbReference type="SMART" id="SM00355">
    <property type="entry name" value="ZnF_C2H2"/>
    <property type="match status" value="3"/>
</dbReference>
<dbReference type="PROSITE" id="PS50157">
    <property type="entry name" value="ZINC_FINGER_C2H2_2"/>
    <property type="match status" value="3"/>
</dbReference>
<evidence type="ECO:0000256" key="3">
    <source>
        <dbReference type="ARBA" id="ARBA00022771"/>
    </source>
</evidence>
<feature type="domain" description="C2H2-type" evidence="6">
    <location>
        <begin position="26"/>
        <end position="53"/>
    </location>
</feature>
<dbReference type="Gene3D" id="3.30.160.60">
    <property type="entry name" value="Classic Zinc Finger"/>
    <property type="match status" value="3"/>
</dbReference>
<evidence type="ECO:0000313" key="7">
    <source>
        <dbReference type="EMBL" id="CAG2066876.1"/>
    </source>
</evidence>
<dbReference type="EMBL" id="CAJPIN010060109">
    <property type="protein sequence ID" value="CAG2066876.1"/>
    <property type="molecule type" value="Genomic_DNA"/>
</dbReference>
<keyword evidence="2" id="KW-0677">Repeat</keyword>
<evidence type="ECO:0000256" key="1">
    <source>
        <dbReference type="ARBA" id="ARBA00022723"/>
    </source>
</evidence>
<dbReference type="InterPro" id="IPR013087">
    <property type="entry name" value="Znf_C2H2_type"/>
</dbReference>
<dbReference type="InterPro" id="IPR036236">
    <property type="entry name" value="Znf_C2H2_sf"/>
</dbReference>
<evidence type="ECO:0000259" key="6">
    <source>
        <dbReference type="PROSITE" id="PS50157"/>
    </source>
</evidence>
<dbReference type="Proteomes" id="UP001153148">
    <property type="component" value="Unassembled WGS sequence"/>
</dbReference>
<reference evidence="7" key="1">
    <citation type="submission" date="2021-03" db="EMBL/GenBank/DDBJ databases">
        <authorList>
            <person name="Tran Van P."/>
        </authorList>
    </citation>
    <scope>NUCLEOTIDE SEQUENCE</scope>
</reference>
<name>A0ABN7PMX6_TIMPD</name>
<keyword evidence="1" id="KW-0479">Metal-binding</keyword>
<evidence type="ECO:0000256" key="5">
    <source>
        <dbReference type="PROSITE-ProRule" id="PRU00042"/>
    </source>
</evidence>
<feature type="domain" description="C2H2-type" evidence="6">
    <location>
        <begin position="88"/>
        <end position="110"/>
    </location>
</feature>
<evidence type="ECO:0000313" key="8">
    <source>
        <dbReference type="Proteomes" id="UP001153148"/>
    </source>
</evidence>
<keyword evidence="4" id="KW-0862">Zinc</keyword>
<keyword evidence="8" id="KW-1185">Reference proteome</keyword>
<dbReference type="PROSITE" id="PS00028">
    <property type="entry name" value="ZINC_FINGER_C2H2_1"/>
    <property type="match status" value="3"/>
</dbReference>
<gene>
    <name evidence="7" type="ORF">TPAB3V08_LOCUS13819</name>
</gene>